<dbReference type="EMBL" id="BNCJ01000033">
    <property type="protein sequence ID" value="GHF72918.1"/>
    <property type="molecule type" value="Genomic_DNA"/>
</dbReference>
<gene>
    <name evidence="1" type="ORF">GCM10017056_49730</name>
</gene>
<reference evidence="1" key="2">
    <citation type="submission" date="2020-09" db="EMBL/GenBank/DDBJ databases">
        <authorList>
            <person name="Sun Q."/>
            <person name="Kim S."/>
        </authorList>
    </citation>
    <scope>NUCLEOTIDE SEQUENCE</scope>
    <source>
        <strain evidence="1">KCTC 42650</strain>
    </source>
</reference>
<dbReference type="Proteomes" id="UP000626220">
    <property type="component" value="Unassembled WGS sequence"/>
</dbReference>
<reference evidence="1" key="1">
    <citation type="journal article" date="2014" name="Int. J. Syst. Evol. Microbiol.">
        <title>Complete genome sequence of Corynebacterium casei LMG S-19264T (=DSM 44701T), isolated from a smear-ripened cheese.</title>
        <authorList>
            <consortium name="US DOE Joint Genome Institute (JGI-PGF)"/>
            <person name="Walter F."/>
            <person name="Albersmeier A."/>
            <person name="Kalinowski J."/>
            <person name="Ruckert C."/>
        </authorList>
    </citation>
    <scope>NUCLEOTIDE SEQUENCE</scope>
    <source>
        <strain evidence="1">KCTC 42650</strain>
    </source>
</reference>
<dbReference type="InterPro" id="IPR008972">
    <property type="entry name" value="Cupredoxin"/>
</dbReference>
<protein>
    <recommendedName>
        <fullName evidence="3">EfeO-type cupredoxin-like domain-containing protein</fullName>
    </recommendedName>
</protein>
<evidence type="ECO:0008006" key="3">
    <source>
        <dbReference type="Google" id="ProtNLM"/>
    </source>
</evidence>
<proteinExistence type="predicted"/>
<sequence length="133" mass="14341">MASNRIVTLAVVFGSALYPAEPLVAATGLDPDSPVWRVGAEDSVEVAVQLDLKTAQTVQVAVGSKVRLIVQSPQALELHFHAFDQSARVSPGKPAEFAFQATRTGRFAIEAHGIVDALGRHERVVLYVEVRPR</sequence>
<dbReference type="Gene3D" id="2.60.40.420">
    <property type="entry name" value="Cupredoxins - blue copper proteins"/>
    <property type="match status" value="1"/>
</dbReference>
<evidence type="ECO:0000313" key="1">
    <source>
        <dbReference type="EMBL" id="GHF72918.1"/>
    </source>
</evidence>
<dbReference type="AlphaFoldDB" id="A0A8J3MB45"/>
<accession>A0A8J3MB45</accession>
<organism evidence="1 2">
    <name type="scientific">Seohaeicola zhoushanensis</name>
    <dbReference type="NCBI Taxonomy" id="1569283"/>
    <lineage>
        <taxon>Bacteria</taxon>
        <taxon>Pseudomonadati</taxon>
        <taxon>Pseudomonadota</taxon>
        <taxon>Alphaproteobacteria</taxon>
        <taxon>Rhodobacterales</taxon>
        <taxon>Roseobacteraceae</taxon>
        <taxon>Seohaeicola</taxon>
    </lineage>
</organism>
<dbReference type="RefSeq" id="WP_189682836.1">
    <property type="nucleotide sequence ID" value="NZ_BNCJ01000033.1"/>
</dbReference>
<dbReference type="SUPFAM" id="SSF49503">
    <property type="entry name" value="Cupredoxins"/>
    <property type="match status" value="1"/>
</dbReference>
<name>A0A8J3MB45_9RHOB</name>
<evidence type="ECO:0000313" key="2">
    <source>
        <dbReference type="Proteomes" id="UP000626220"/>
    </source>
</evidence>
<comment type="caution">
    <text evidence="1">The sequence shown here is derived from an EMBL/GenBank/DDBJ whole genome shotgun (WGS) entry which is preliminary data.</text>
</comment>
<keyword evidence="2" id="KW-1185">Reference proteome</keyword>